<dbReference type="EMBL" id="BGPR01007772">
    <property type="protein sequence ID" value="GBN29433.1"/>
    <property type="molecule type" value="Genomic_DNA"/>
</dbReference>
<feature type="signal peptide" evidence="3">
    <location>
        <begin position="1"/>
        <end position="27"/>
    </location>
</feature>
<feature type="region of interest" description="Disordered" evidence="1">
    <location>
        <begin position="262"/>
        <end position="288"/>
    </location>
</feature>
<dbReference type="GO" id="GO:0016020">
    <property type="term" value="C:membrane"/>
    <property type="evidence" value="ECO:0007669"/>
    <property type="project" value="TreeGrafter"/>
</dbReference>
<gene>
    <name evidence="5" type="primary">DGCR2</name>
    <name evidence="5" type="ORF">AVEN_209444_1</name>
</gene>
<dbReference type="PANTHER" id="PTHR15256:SF6">
    <property type="entry name" value="INTEGRAL MEMBRANE PROTEIN DGCR2_IDD"/>
    <property type="match status" value="1"/>
</dbReference>
<keyword evidence="2" id="KW-1133">Transmembrane helix</keyword>
<evidence type="ECO:0000256" key="3">
    <source>
        <dbReference type="SAM" id="SignalP"/>
    </source>
</evidence>
<feature type="domain" description="VWFC" evidence="4">
    <location>
        <begin position="37"/>
        <end position="101"/>
    </location>
</feature>
<feature type="region of interest" description="Disordered" evidence="1">
    <location>
        <begin position="438"/>
        <end position="497"/>
    </location>
</feature>
<keyword evidence="3" id="KW-0732">Signal</keyword>
<feature type="compositionally biased region" description="Basic and acidic residues" evidence="1">
    <location>
        <begin position="469"/>
        <end position="478"/>
    </location>
</feature>
<protein>
    <submittedName>
        <fullName evidence="5">Integral membrane protein DGCR2/IDD</fullName>
    </submittedName>
</protein>
<organism evidence="5 6">
    <name type="scientific">Araneus ventricosus</name>
    <name type="common">Orbweaver spider</name>
    <name type="synonym">Epeira ventricosa</name>
    <dbReference type="NCBI Taxonomy" id="182803"/>
    <lineage>
        <taxon>Eukaryota</taxon>
        <taxon>Metazoa</taxon>
        <taxon>Ecdysozoa</taxon>
        <taxon>Arthropoda</taxon>
        <taxon>Chelicerata</taxon>
        <taxon>Arachnida</taxon>
        <taxon>Araneae</taxon>
        <taxon>Araneomorphae</taxon>
        <taxon>Entelegynae</taxon>
        <taxon>Araneoidea</taxon>
        <taxon>Araneidae</taxon>
        <taxon>Araneus</taxon>
    </lineage>
</organism>
<evidence type="ECO:0000313" key="5">
    <source>
        <dbReference type="EMBL" id="GBN29433.1"/>
    </source>
</evidence>
<sequence>MQLWRTDMNVLISSIVFSFILWSPVDMSKEAEVDSYQHCLDHKGKEVSHGDRFFPLGSDPCTQCTCLNGKPQMCIAVFCSPPENCRQYHALSDKCCEFVCLDRDFPNKASGNSTYPDTDTLSTTNLGLRLVASTVTSFLILALLLFMIHRLRQRRLLLMIRRFHARRMDNGNAHLSRRFSEDDDGSVGYFVGHDQLDFSRYDEPPPPYTLWKPPEMYIPPGEAPPPYDLSVQLTAPYTSSFSYAPNEQVSLTTQQAIISVHAENQESSSHEPAAAEQPSSASQNENIPGPNCSICTAVDIELNNMANSTGGAVLPPDIQYEESCSYLPSNNTTASRAPQAENTVINSETRDEEAANSNVAGSSSSCNDNAIATTSTSCTCTLVSKKGKSKRHSCCEFADDSRPRTGLSRNNLDNCCSMYSSTSQENNNLYPDPTAWCGEASESSSSSSPTYDQPTLSPSTSDSSSADADFSRDSRLEHNPAAPMSFRTLPSRSSRNLGAFENPRIRDLPEDGSKAPHFQKTLSNLKKFSLIKRKKKKRRLERPNEISCSFVCQSVTDGLPSAHQSVFEDGMDLTSRNSAENVARPLEAINPHIGHKLASSGLRSNASRPTTISIPGQAYRLVSRRKDGSGPSFISYADVHCCSSVVTVSGGTIEGSCAACCNASSPDSICDGRSPPTDVHTIQSSRSLNRQGISRSGSICSETGERRYHRSAGSSPTTARSSHALDTNRFLDSRYASSSHIVVNDRTMGARNSFQNQEDGNVRHIPVWVVNSVAIASRPEYDIHSSAVRRSASGSLGESSRSVGDISSPLDFRDSMLSSGSSWEACSHL</sequence>
<dbReference type="InterPro" id="IPR042378">
    <property type="entry name" value="IDD"/>
</dbReference>
<dbReference type="PANTHER" id="PTHR15256">
    <property type="entry name" value="INTEGRAL MEMBRANE PROTEIN DGCR2/IDD"/>
    <property type="match status" value="1"/>
</dbReference>
<name>A0A4Y2MRY8_ARAVE</name>
<evidence type="ECO:0000256" key="1">
    <source>
        <dbReference type="SAM" id="MobiDB-lite"/>
    </source>
</evidence>
<feature type="chain" id="PRO_5021495977" evidence="3">
    <location>
        <begin position="28"/>
        <end position="829"/>
    </location>
</feature>
<evidence type="ECO:0000256" key="2">
    <source>
        <dbReference type="SAM" id="Phobius"/>
    </source>
</evidence>
<feature type="compositionally biased region" description="Polar residues" evidence="1">
    <location>
        <begin position="712"/>
        <end position="724"/>
    </location>
</feature>
<keyword evidence="2" id="KW-0812">Transmembrane</keyword>
<proteinExistence type="predicted"/>
<dbReference type="SMART" id="SM00214">
    <property type="entry name" value="VWC"/>
    <property type="match status" value="1"/>
</dbReference>
<dbReference type="Gene3D" id="2.10.70.10">
    <property type="entry name" value="Complement Module, domain 1"/>
    <property type="match status" value="1"/>
</dbReference>
<keyword evidence="6" id="KW-1185">Reference proteome</keyword>
<accession>A0A4Y2MRY8</accession>
<feature type="compositionally biased region" description="Low complexity" evidence="1">
    <location>
        <begin position="265"/>
        <end position="283"/>
    </location>
</feature>
<dbReference type="InterPro" id="IPR001007">
    <property type="entry name" value="VWF_dom"/>
</dbReference>
<keyword evidence="2" id="KW-0472">Membrane</keyword>
<feature type="region of interest" description="Disordered" evidence="1">
    <location>
        <begin position="347"/>
        <end position="366"/>
    </location>
</feature>
<feature type="compositionally biased region" description="Low complexity" evidence="1">
    <location>
        <begin position="441"/>
        <end position="468"/>
    </location>
</feature>
<evidence type="ECO:0000313" key="6">
    <source>
        <dbReference type="Proteomes" id="UP000499080"/>
    </source>
</evidence>
<dbReference type="PROSITE" id="PS50184">
    <property type="entry name" value="VWFC_2"/>
    <property type="match status" value="1"/>
</dbReference>
<comment type="caution">
    <text evidence="5">The sequence shown here is derived from an EMBL/GenBank/DDBJ whole genome shotgun (WGS) entry which is preliminary data.</text>
</comment>
<feature type="compositionally biased region" description="Low complexity" evidence="1">
    <location>
        <begin position="355"/>
        <end position="366"/>
    </location>
</feature>
<dbReference type="OrthoDB" id="6288751at2759"/>
<evidence type="ECO:0000259" key="4">
    <source>
        <dbReference type="PROSITE" id="PS50184"/>
    </source>
</evidence>
<feature type="region of interest" description="Disordered" evidence="1">
    <location>
        <begin position="693"/>
        <end position="724"/>
    </location>
</feature>
<dbReference type="Proteomes" id="UP000499080">
    <property type="component" value="Unassembled WGS sequence"/>
</dbReference>
<feature type="transmembrane region" description="Helical" evidence="2">
    <location>
        <begin position="126"/>
        <end position="148"/>
    </location>
</feature>
<dbReference type="AlphaFoldDB" id="A0A4Y2MRY8"/>
<dbReference type="SUPFAM" id="SSF57603">
    <property type="entry name" value="FnI-like domain"/>
    <property type="match status" value="1"/>
</dbReference>
<reference evidence="5 6" key="1">
    <citation type="journal article" date="2019" name="Sci. Rep.">
        <title>Orb-weaving spider Araneus ventricosus genome elucidates the spidroin gene catalogue.</title>
        <authorList>
            <person name="Kono N."/>
            <person name="Nakamura H."/>
            <person name="Ohtoshi R."/>
            <person name="Moran D.A.P."/>
            <person name="Shinohara A."/>
            <person name="Yoshida Y."/>
            <person name="Fujiwara M."/>
            <person name="Mori M."/>
            <person name="Tomita M."/>
            <person name="Arakawa K."/>
        </authorList>
    </citation>
    <scope>NUCLEOTIDE SEQUENCE [LARGE SCALE GENOMIC DNA]</scope>
</reference>